<keyword evidence="3 5" id="KW-1133">Transmembrane helix</keyword>
<dbReference type="PANTHER" id="PTHR42718:SF27">
    <property type="entry name" value="TRANSPORTER, PUTATIVE-RELATED"/>
    <property type="match status" value="1"/>
</dbReference>
<feature type="non-terminal residue" evidence="7">
    <location>
        <position position="1"/>
    </location>
</feature>
<keyword evidence="4 5" id="KW-0472">Membrane</keyword>
<feature type="transmembrane region" description="Helical" evidence="5">
    <location>
        <begin position="68"/>
        <end position="95"/>
    </location>
</feature>
<feature type="transmembrane region" description="Helical" evidence="5">
    <location>
        <begin position="349"/>
        <end position="368"/>
    </location>
</feature>
<evidence type="ECO:0000256" key="5">
    <source>
        <dbReference type="SAM" id="Phobius"/>
    </source>
</evidence>
<comment type="subcellular location">
    <subcellularLocation>
        <location evidence="1">Membrane</location>
        <topology evidence="1">Multi-pass membrane protein</topology>
    </subcellularLocation>
</comment>
<dbReference type="OrthoDB" id="2130629at2759"/>
<organism evidence="7 8">
    <name type="scientific">Aureobasidium mustum</name>
    <dbReference type="NCBI Taxonomy" id="2773714"/>
    <lineage>
        <taxon>Eukaryota</taxon>
        <taxon>Fungi</taxon>
        <taxon>Dikarya</taxon>
        <taxon>Ascomycota</taxon>
        <taxon>Pezizomycotina</taxon>
        <taxon>Dothideomycetes</taxon>
        <taxon>Dothideomycetidae</taxon>
        <taxon>Dothideales</taxon>
        <taxon>Saccotheciaceae</taxon>
        <taxon>Aureobasidium</taxon>
    </lineage>
</organism>
<dbReference type="Gene3D" id="1.20.1250.20">
    <property type="entry name" value="MFS general substrate transporter like domains"/>
    <property type="match status" value="2"/>
</dbReference>
<feature type="transmembrane region" description="Helical" evidence="5">
    <location>
        <begin position="169"/>
        <end position="191"/>
    </location>
</feature>
<dbReference type="PANTHER" id="PTHR42718">
    <property type="entry name" value="MAJOR FACILITATOR SUPERFAMILY MULTIDRUG TRANSPORTER MFSC"/>
    <property type="match status" value="1"/>
</dbReference>
<dbReference type="PROSITE" id="PS50850">
    <property type="entry name" value="MFS"/>
    <property type="match status" value="1"/>
</dbReference>
<feature type="transmembrane region" description="Helical" evidence="5">
    <location>
        <begin position="140"/>
        <end position="163"/>
    </location>
</feature>
<evidence type="ECO:0000256" key="1">
    <source>
        <dbReference type="ARBA" id="ARBA00004141"/>
    </source>
</evidence>
<dbReference type="InterPro" id="IPR020846">
    <property type="entry name" value="MFS_dom"/>
</dbReference>
<dbReference type="AlphaFoldDB" id="A0A9N8PH18"/>
<accession>A0A9N8PH18</accession>
<dbReference type="EMBL" id="CAIJEO010000007">
    <property type="protein sequence ID" value="CAD0095961.1"/>
    <property type="molecule type" value="Genomic_DNA"/>
</dbReference>
<protein>
    <recommendedName>
        <fullName evidence="6">Major facilitator superfamily (MFS) profile domain-containing protein</fullName>
    </recommendedName>
</protein>
<evidence type="ECO:0000256" key="2">
    <source>
        <dbReference type="ARBA" id="ARBA00022692"/>
    </source>
</evidence>
<name>A0A9N8PH18_9PEZI</name>
<dbReference type="InterPro" id="IPR011701">
    <property type="entry name" value="MFS"/>
</dbReference>
<dbReference type="GO" id="GO:0016020">
    <property type="term" value="C:membrane"/>
    <property type="evidence" value="ECO:0007669"/>
    <property type="project" value="UniProtKB-SubCell"/>
</dbReference>
<evidence type="ECO:0000256" key="3">
    <source>
        <dbReference type="ARBA" id="ARBA00022989"/>
    </source>
</evidence>
<dbReference type="InterPro" id="IPR036259">
    <property type="entry name" value="MFS_trans_sf"/>
</dbReference>
<feature type="transmembrane region" description="Helical" evidence="5">
    <location>
        <begin position="245"/>
        <end position="263"/>
    </location>
</feature>
<proteinExistence type="predicted"/>
<feature type="domain" description="Major facilitator superfamily (MFS) profile" evidence="6">
    <location>
        <begin position="1"/>
        <end position="483"/>
    </location>
</feature>
<keyword evidence="2 5" id="KW-0812">Transmembrane</keyword>
<feature type="transmembrane region" description="Helical" evidence="5">
    <location>
        <begin position="107"/>
        <end position="128"/>
    </location>
</feature>
<evidence type="ECO:0000313" key="8">
    <source>
        <dbReference type="Proteomes" id="UP000714618"/>
    </source>
</evidence>
<comment type="caution">
    <text evidence="7">The sequence shown here is derived from an EMBL/GenBank/DDBJ whole genome shotgun (WGS) entry which is preliminary data.</text>
</comment>
<dbReference type="GO" id="GO:0022857">
    <property type="term" value="F:transmembrane transporter activity"/>
    <property type="evidence" value="ECO:0007669"/>
    <property type="project" value="InterPro"/>
</dbReference>
<reference evidence="7" key="1">
    <citation type="submission" date="2020-06" db="EMBL/GenBank/DDBJ databases">
        <authorList>
            <person name="Onetto C."/>
        </authorList>
    </citation>
    <scope>NUCLEOTIDE SEQUENCE</scope>
</reference>
<evidence type="ECO:0000313" key="7">
    <source>
        <dbReference type="EMBL" id="CAD0095961.1"/>
    </source>
</evidence>
<dbReference type="Proteomes" id="UP000714618">
    <property type="component" value="Unassembled WGS sequence"/>
</dbReference>
<evidence type="ECO:0000259" key="6">
    <source>
        <dbReference type="PROSITE" id="PS50850"/>
    </source>
</evidence>
<dbReference type="Pfam" id="PF07690">
    <property type="entry name" value="MFS_1"/>
    <property type="match status" value="1"/>
</dbReference>
<feature type="transmembrane region" description="Helical" evidence="5">
    <location>
        <begin position="284"/>
        <end position="301"/>
    </location>
</feature>
<feature type="transmembrane region" description="Helical" evidence="5">
    <location>
        <begin position="212"/>
        <end position="233"/>
    </location>
</feature>
<feature type="transmembrane region" description="Helical" evidence="5">
    <location>
        <begin position="321"/>
        <end position="342"/>
    </location>
</feature>
<feature type="transmembrane region" description="Helical" evidence="5">
    <location>
        <begin position="459"/>
        <end position="479"/>
    </location>
</feature>
<gene>
    <name evidence="7" type="ORF">AWRI4233_LOCUS5392</name>
</gene>
<dbReference type="SUPFAM" id="SSF103473">
    <property type="entry name" value="MFS general substrate transporter"/>
    <property type="match status" value="1"/>
</dbReference>
<evidence type="ECO:0000256" key="4">
    <source>
        <dbReference type="ARBA" id="ARBA00023136"/>
    </source>
</evidence>
<sequence length="490" mass="52623">GDTSSTTTLTMTEPTPMQAAAIASGGGIWGDPAVELSTMGDQRQASRVKSLELTQDDLKLTSEKSGNAIVMGCIAFSTGIASFLAGVITIAIPIMAKDLRIPDNLIIAFRSFSGIAASFCLPSAVSLINEVFPPGKERNITFAMMGGAQPFGFGIGMVLGGVFTGTIGWQWGFHVAAIINFFMFILAAWQLPPTPPTHKQQIWSRLATDIDWLGLILASGFLAMLSYVISALTGDLTVMKKPVNITLLVLSFVLLGAFVLWVGRQERLGRPALIPNSLWQHKGFSCICFNVFCVWAAFNAFEQYANFFFQDVQGNSALGTAVRFLPAPVSGALANIGVGLLVHRIRGDWIVVLTSIVSALASLLMAIINPRWSYWRCAFVAQFFNPVGADGMFTVANLLITSMFPPSEQGVAGGVFNTISQTGKSVGLALTLLIAQQVTANSSYEDKTSPEALMHGYRAAFWFCVALIVASLLVSVWGLRRIGKVGLKKD</sequence>
<keyword evidence="8" id="KW-1185">Reference proteome</keyword>